<gene>
    <name evidence="2" type="ORF">DY000_02015795</name>
</gene>
<comment type="caution">
    <text evidence="2">The sequence shown here is derived from an EMBL/GenBank/DDBJ whole genome shotgun (WGS) entry which is preliminary data.</text>
</comment>
<sequence>MKRYAHCITSTTLLVGSGHDLQLISGVPPCSLKHLDTSCSLQHIDRYMPSSTRSNKESQQIFLPDPASLERTIRKEARYLSTDNNTSVSLDSTQPPSTQTPVPSTDSR</sequence>
<reference evidence="2 3" key="1">
    <citation type="journal article" date="2020" name="BMC Genomics">
        <title>Intraspecific diversification of the crop wild relative Brassica cretica Lam. using demographic model selection.</title>
        <authorList>
            <person name="Kioukis A."/>
            <person name="Michalopoulou V.A."/>
            <person name="Briers L."/>
            <person name="Pirintsos S."/>
            <person name="Studholme D.J."/>
            <person name="Pavlidis P."/>
            <person name="Sarris P.F."/>
        </authorList>
    </citation>
    <scope>NUCLEOTIDE SEQUENCE [LARGE SCALE GENOMIC DNA]</scope>
    <source>
        <strain evidence="3">cv. PFS-1207/04</strain>
    </source>
</reference>
<organism evidence="2 3">
    <name type="scientific">Brassica cretica</name>
    <name type="common">Mustard</name>
    <dbReference type="NCBI Taxonomy" id="69181"/>
    <lineage>
        <taxon>Eukaryota</taxon>
        <taxon>Viridiplantae</taxon>
        <taxon>Streptophyta</taxon>
        <taxon>Embryophyta</taxon>
        <taxon>Tracheophyta</taxon>
        <taxon>Spermatophyta</taxon>
        <taxon>Magnoliopsida</taxon>
        <taxon>eudicotyledons</taxon>
        <taxon>Gunneridae</taxon>
        <taxon>Pentapetalae</taxon>
        <taxon>rosids</taxon>
        <taxon>malvids</taxon>
        <taxon>Brassicales</taxon>
        <taxon>Brassicaceae</taxon>
        <taxon>Brassiceae</taxon>
        <taxon>Brassica</taxon>
    </lineage>
</organism>
<protein>
    <submittedName>
        <fullName evidence="2">Uncharacterized protein</fullName>
    </submittedName>
</protein>
<feature type="region of interest" description="Disordered" evidence="1">
    <location>
        <begin position="78"/>
        <end position="108"/>
    </location>
</feature>
<evidence type="ECO:0000313" key="3">
    <source>
        <dbReference type="Proteomes" id="UP000266723"/>
    </source>
</evidence>
<evidence type="ECO:0000313" key="2">
    <source>
        <dbReference type="EMBL" id="KAF3564386.1"/>
    </source>
</evidence>
<dbReference type="EMBL" id="QGKV02000759">
    <property type="protein sequence ID" value="KAF3564386.1"/>
    <property type="molecule type" value="Genomic_DNA"/>
</dbReference>
<feature type="compositionally biased region" description="Low complexity" evidence="1">
    <location>
        <begin position="91"/>
        <end position="108"/>
    </location>
</feature>
<proteinExistence type="predicted"/>
<evidence type="ECO:0000256" key="1">
    <source>
        <dbReference type="SAM" id="MobiDB-lite"/>
    </source>
</evidence>
<name>A0ABQ7CW86_BRACR</name>
<keyword evidence="3" id="KW-1185">Reference proteome</keyword>
<accession>A0ABQ7CW86</accession>
<dbReference type="Proteomes" id="UP000266723">
    <property type="component" value="Unassembled WGS sequence"/>
</dbReference>
<feature type="compositionally biased region" description="Polar residues" evidence="1">
    <location>
        <begin position="81"/>
        <end position="90"/>
    </location>
</feature>